<evidence type="ECO:0000313" key="14">
    <source>
        <dbReference type="Proteomes" id="UP000216840"/>
    </source>
</evidence>
<dbReference type="FunFam" id="1.10.268.10:FF:000001">
    <property type="entry name" value="DNA gyrase subunit A"/>
    <property type="match status" value="1"/>
</dbReference>
<dbReference type="RefSeq" id="WP_094968388.1">
    <property type="nucleotide sequence ID" value="NZ_NGJN01000004.1"/>
</dbReference>
<evidence type="ECO:0000256" key="2">
    <source>
        <dbReference type="ARBA" id="ARBA00008263"/>
    </source>
</evidence>
<dbReference type="GO" id="GO:0005694">
    <property type="term" value="C:chromosome"/>
    <property type="evidence" value="ECO:0007669"/>
    <property type="project" value="InterPro"/>
</dbReference>
<comment type="subcellular location">
    <subcellularLocation>
        <location evidence="9">Cytoplasm</location>
    </subcellularLocation>
</comment>
<dbReference type="CDD" id="cd00187">
    <property type="entry name" value="TOP4c"/>
    <property type="match status" value="1"/>
</dbReference>
<dbReference type="InterPro" id="IPR002205">
    <property type="entry name" value="Topo_IIA_dom_A"/>
</dbReference>
<organism evidence="13 14">
    <name type="scientific">Winogradskyella aurantia</name>
    <dbReference type="NCBI Taxonomy" id="1915063"/>
    <lineage>
        <taxon>Bacteria</taxon>
        <taxon>Pseudomonadati</taxon>
        <taxon>Bacteroidota</taxon>
        <taxon>Flavobacteriia</taxon>
        <taxon>Flavobacteriales</taxon>
        <taxon>Flavobacteriaceae</taxon>
        <taxon>Winogradskyella</taxon>
    </lineage>
</organism>
<dbReference type="GO" id="GO:0006261">
    <property type="term" value="P:DNA-templated DNA replication"/>
    <property type="evidence" value="ECO:0007669"/>
    <property type="project" value="UniProtKB-UniRule"/>
</dbReference>
<keyword evidence="6 9" id="KW-0238">DNA-binding</keyword>
<comment type="subunit">
    <text evidence="9">Heterotetramer, composed of two GyrA and two GyrB chains. In the heterotetramer, GyrA contains the active site tyrosine that forms a transient covalent intermediate with DNA, while GyrB binds cofactors and catalyzes ATP hydrolysis.</text>
</comment>
<comment type="subunit">
    <text evidence="8">Heterotetramer composed of ParC and ParE.</text>
</comment>
<evidence type="ECO:0000256" key="1">
    <source>
        <dbReference type="ARBA" id="ARBA00000185"/>
    </source>
</evidence>
<evidence type="ECO:0000256" key="5">
    <source>
        <dbReference type="ARBA" id="ARBA00023029"/>
    </source>
</evidence>
<dbReference type="Pfam" id="PF03989">
    <property type="entry name" value="DNA_gyraseA_C"/>
    <property type="match status" value="6"/>
</dbReference>
<proteinExistence type="inferred from homology"/>
<dbReference type="GO" id="GO:0003677">
    <property type="term" value="F:DNA binding"/>
    <property type="evidence" value="ECO:0007669"/>
    <property type="project" value="UniProtKB-UniRule"/>
</dbReference>
<dbReference type="OrthoDB" id="9806486at2"/>
<dbReference type="InterPro" id="IPR013757">
    <property type="entry name" value="Topo_IIA_A_a_sf"/>
</dbReference>
<dbReference type="GO" id="GO:0005737">
    <property type="term" value="C:cytoplasm"/>
    <property type="evidence" value="ECO:0007669"/>
    <property type="project" value="UniProtKB-SubCell"/>
</dbReference>
<name>A0A265UTQ9_9FLAO</name>
<feature type="short sequence motif" description="GyrA-box" evidence="9">
    <location>
        <begin position="523"/>
        <end position="529"/>
    </location>
</feature>
<dbReference type="PROSITE" id="PS52040">
    <property type="entry name" value="TOPO_IIA"/>
    <property type="match status" value="1"/>
</dbReference>
<dbReference type="Proteomes" id="UP000216840">
    <property type="component" value="Unassembled WGS sequence"/>
</dbReference>
<keyword evidence="14" id="KW-1185">Reference proteome</keyword>
<dbReference type="InterPro" id="IPR050220">
    <property type="entry name" value="Type_II_DNA_Topoisomerases"/>
</dbReference>
<accession>A0A265UTQ9</accession>
<dbReference type="InterPro" id="IPR005743">
    <property type="entry name" value="GyrA"/>
</dbReference>
<dbReference type="InterPro" id="IPR013758">
    <property type="entry name" value="Topo_IIA_A/C_ab"/>
</dbReference>
<dbReference type="InterPro" id="IPR006691">
    <property type="entry name" value="GyrA/parC_rep"/>
</dbReference>
<reference evidence="13 14" key="1">
    <citation type="submission" date="2017-05" db="EMBL/GenBank/DDBJ databases">
        <title>The draft genome sequence of Idiomarina salinarum WNB302.</title>
        <authorList>
            <person name="Sun Y."/>
            <person name="Chen B."/>
            <person name="Du Z."/>
        </authorList>
    </citation>
    <scope>NUCLEOTIDE SEQUENCE [LARGE SCALE GENOMIC DNA]</scope>
    <source>
        <strain evidence="13 14">WNB302</strain>
    </source>
</reference>
<dbReference type="GO" id="GO:0009330">
    <property type="term" value="C:DNA topoisomerase type II (double strand cut, ATP-hydrolyzing) complex"/>
    <property type="evidence" value="ECO:0007669"/>
    <property type="project" value="TreeGrafter"/>
</dbReference>
<keyword evidence="9" id="KW-0963">Cytoplasm</keyword>
<dbReference type="NCBIfam" id="TIGR01063">
    <property type="entry name" value="gyrA"/>
    <property type="match status" value="1"/>
</dbReference>
<dbReference type="FunFam" id="3.30.1360.40:FF:000002">
    <property type="entry name" value="DNA gyrase subunit A"/>
    <property type="match status" value="1"/>
</dbReference>
<dbReference type="GO" id="GO:0034335">
    <property type="term" value="F:DNA negative supercoiling activity"/>
    <property type="evidence" value="ECO:0007669"/>
    <property type="project" value="UniProtKB-ARBA"/>
</dbReference>
<dbReference type="Gene3D" id="1.10.268.10">
    <property type="entry name" value="Topoisomerase, domain 3"/>
    <property type="match status" value="1"/>
</dbReference>
<dbReference type="GO" id="GO:0005524">
    <property type="term" value="F:ATP binding"/>
    <property type="evidence" value="ECO:0007669"/>
    <property type="project" value="UniProtKB-UniRule"/>
</dbReference>
<dbReference type="EC" id="5.6.2.2" evidence="9"/>
<dbReference type="NCBIfam" id="NF004044">
    <property type="entry name" value="PRK05561.1"/>
    <property type="match status" value="1"/>
</dbReference>
<dbReference type="Gene3D" id="3.30.1360.40">
    <property type="match status" value="1"/>
</dbReference>
<evidence type="ECO:0000256" key="4">
    <source>
        <dbReference type="ARBA" id="ARBA00022840"/>
    </source>
</evidence>
<evidence type="ECO:0000256" key="9">
    <source>
        <dbReference type="HAMAP-Rule" id="MF_01897"/>
    </source>
</evidence>
<dbReference type="NCBIfam" id="NF004043">
    <property type="entry name" value="PRK05560.1"/>
    <property type="match status" value="1"/>
</dbReference>
<dbReference type="SUPFAM" id="SSF56719">
    <property type="entry name" value="Type II DNA topoisomerase"/>
    <property type="match status" value="1"/>
</dbReference>
<dbReference type="Gene3D" id="2.120.10.90">
    <property type="entry name" value="DNA gyrase/topoisomerase IV, subunit A, C-terminal"/>
    <property type="match status" value="1"/>
</dbReference>
<evidence type="ECO:0000256" key="11">
    <source>
        <dbReference type="SAM" id="Coils"/>
    </source>
</evidence>
<comment type="function">
    <text evidence="9">A type II topoisomerase that negatively supercoils closed circular double-stranded (ds) DNA in an ATP-dependent manner to modulate DNA topology and maintain chromosomes in an underwound state. Negative supercoiling favors strand separation, and DNA replication, transcription, recombination and repair, all of which involve strand separation. Also able to catalyze the interconversion of other topological isomers of dsDNA rings, including catenanes and knotted rings. Type II topoisomerases break and join 2 DNA strands simultaneously in an ATP-dependent manner.</text>
</comment>
<feature type="domain" description="Topo IIA-type catalytic" evidence="12">
    <location>
        <begin position="33"/>
        <end position="496"/>
    </location>
</feature>
<dbReference type="InterPro" id="IPR013760">
    <property type="entry name" value="Topo_IIA-like_dom_sf"/>
</dbReference>
<keyword evidence="4 9" id="KW-0067">ATP-binding</keyword>
<evidence type="ECO:0000259" key="12">
    <source>
        <dbReference type="PROSITE" id="PS52040"/>
    </source>
</evidence>
<dbReference type="EMBL" id="NGJN01000004">
    <property type="protein sequence ID" value="OZV68622.1"/>
    <property type="molecule type" value="Genomic_DNA"/>
</dbReference>
<keyword evidence="11" id="KW-0175">Coiled coil</keyword>
<dbReference type="HAMAP" id="MF_01897">
    <property type="entry name" value="GyrA"/>
    <property type="match status" value="1"/>
</dbReference>
<dbReference type="FunFam" id="2.120.10.90:FF:000005">
    <property type="entry name" value="DNA topoisomerase 4 subunit A"/>
    <property type="match status" value="1"/>
</dbReference>
<protein>
    <recommendedName>
        <fullName evidence="9">DNA gyrase subunit A</fullName>
        <ecNumber evidence="9">5.6.2.2</ecNumber>
    </recommendedName>
</protein>
<evidence type="ECO:0000313" key="13">
    <source>
        <dbReference type="EMBL" id="OZV68622.1"/>
    </source>
</evidence>
<sequence>MAEGEKLIPINIEDEMKSAYIDYSMSVIVSRALPDVRDGLKPVHRRVLYGMHELGVRSNTAHKKSARIVGEVLGKYHPHGDTSVYDTMVRMAQEWSLRYMLVDGQGNFGSIDGDSPAAMRYTEARMRKISEDMLADIDKETVDHRLNFDDTLEEPTVLPTRIPGLLINGASGIAVGMATNMPPHNLSEVVDGIIAYIDNSDIDIDELMQHIKAPDFPTGGIIYGYDGVKEAFHTGRGRIVMRGKANIEEVKGRECIIVNEIPYQVNKADMIKKTADLVNDKKLEGIASIRDESDRKGMRIVYVLKRDAIPNIVLNKLYKYTALQSSFSVNNIALVNGRPELLNLKDLIHHFVDHRHNVVVRRTTYELRKAEERAHILEGLIIASDNIDEVIALIRASSNADEARTKLVERFKLSEIQAKAIVEMRLRQLTGLEQDKLRSEYDEIIATIEDLKDILDKKERRMQIIKDELNVVKEKYGDERRSTIEYAGGDLSIEDMIPNEKVVITISHAGYIKRTSLNEYKTQHRGGVGQKASTTRNEDFLEHLFVGTNHQYMLFFTQKGKCFWMRVYEIPEGSKTSKGRAIQNLINIEQDDKVMAFICTQDLKDEDYINSHYVIMATKKGQVKKTSLEQYSRPRTNGINAITIKDGDELLEAKLTTGNSQVMLALKSGKAIRFEEAKTRPMGRNASGVRGITLANNKDEVVGMIAVDDMDSNILVVSENGYGKRSSLDDYRITNRGGKGVKTISITEKTGNLVSVKNVTDDDDLMIINKSGIAIRMEVSDLRVMGRATQGVKLINLKGNDSIAAVAKVMKDDDDDSVIDAELDVTETDKDGTAIDTNETEN</sequence>
<dbReference type="InterPro" id="IPR035516">
    <property type="entry name" value="Gyrase/topoIV_suA_C"/>
</dbReference>
<dbReference type="AlphaFoldDB" id="A0A265UTQ9"/>
<feature type="active site" description="O-(5'-phospho-DNA)-tyrosine intermediate" evidence="9 10">
    <location>
        <position position="121"/>
    </location>
</feature>
<gene>
    <name evidence="9" type="primary">gyrA</name>
    <name evidence="13" type="ORF">CA834_09150</name>
</gene>
<comment type="similarity">
    <text evidence="2 9">Belongs to the type II topoisomerase GyrA/ParC subunit family.</text>
</comment>
<dbReference type="FunFam" id="3.90.199.10:FF:000001">
    <property type="entry name" value="DNA gyrase subunit A"/>
    <property type="match status" value="1"/>
</dbReference>
<evidence type="ECO:0000256" key="6">
    <source>
        <dbReference type="ARBA" id="ARBA00023125"/>
    </source>
</evidence>
<comment type="miscellaneous">
    <text evidence="9">Few gyrases are as efficient as E.coli at forming negative supercoils. Not all organisms have 2 type II topoisomerases; in organisms with a single type II topoisomerase this enzyme also has to decatenate newly replicated chromosomes.</text>
</comment>
<evidence type="ECO:0000256" key="3">
    <source>
        <dbReference type="ARBA" id="ARBA00022741"/>
    </source>
</evidence>
<evidence type="ECO:0000256" key="10">
    <source>
        <dbReference type="PROSITE-ProRule" id="PRU01384"/>
    </source>
</evidence>
<evidence type="ECO:0000256" key="8">
    <source>
        <dbReference type="ARBA" id="ARBA00063644"/>
    </source>
</evidence>
<evidence type="ECO:0000256" key="7">
    <source>
        <dbReference type="ARBA" id="ARBA00023235"/>
    </source>
</evidence>
<dbReference type="SMART" id="SM00434">
    <property type="entry name" value="TOP4c"/>
    <property type="match status" value="1"/>
</dbReference>
<dbReference type="SUPFAM" id="SSF101904">
    <property type="entry name" value="GyrA/ParC C-terminal domain-like"/>
    <property type="match status" value="1"/>
</dbReference>
<dbReference type="PANTHER" id="PTHR43493">
    <property type="entry name" value="DNA GYRASE/TOPOISOMERASE SUBUNIT A"/>
    <property type="match status" value="1"/>
</dbReference>
<feature type="coiled-coil region" evidence="11">
    <location>
        <begin position="434"/>
        <end position="475"/>
    </location>
</feature>
<comment type="catalytic activity">
    <reaction evidence="1 9 10">
        <text>ATP-dependent breakage, passage and rejoining of double-stranded DNA.</text>
        <dbReference type="EC" id="5.6.2.2"/>
    </reaction>
</comment>
<dbReference type="Pfam" id="PF00521">
    <property type="entry name" value="DNA_topoisoIV"/>
    <property type="match status" value="1"/>
</dbReference>
<keyword evidence="5 9" id="KW-0799">Topoisomerase</keyword>
<dbReference type="PANTHER" id="PTHR43493:SF5">
    <property type="entry name" value="DNA GYRASE SUBUNIT A, CHLOROPLASTIC_MITOCHONDRIAL"/>
    <property type="match status" value="1"/>
</dbReference>
<dbReference type="Gene3D" id="3.90.199.10">
    <property type="entry name" value="Topoisomerase II, domain 5"/>
    <property type="match status" value="1"/>
</dbReference>
<keyword evidence="3 9" id="KW-0547">Nucleotide-binding</keyword>
<dbReference type="GO" id="GO:0006265">
    <property type="term" value="P:DNA topological change"/>
    <property type="evidence" value="ECO:0007669"/>
    <property type="project" value="UniProtKB-UniRule"/>
</dbReference>
<keyword evidence="7 9" id="KW-0413">Isomerase</keyword>
<comment type="caution">
    <text evidence="13">The sequence shown here is derived from an EMBL/GenBank/DDBJ whole genome shotgun (WGS) entry which is preliminary data.</text>
</comment>